<feature type="signal peptide" evidence="2">
    <location>
        <begin position="1"/>
        <end position="25"/>
    </location>
</feature>
<dbReference type="EMBL" id="VBOZ01000013">
    <property type="protein sequence ID" value="TMQ65405.1"/>
    <property type="molecule type" value="Genomic_DNA"/>
</dbReference>
<evidence type="ECO:0000313" key="4">
    <source>
        <dbReference type="EMBL" id="TMQ65405.1"/>
    </source>
</evidence>
<dbReference type="InterPro" id="IPR011659">
    <property type="entry name" value="WD40"/>
</dbReference>
<feature type="domain" description="FlgD/Vpr Ig-like" evidence="3">
    <location>
        <begin position="545"/>
        <end position="595"/>
    </location>
</feature>
<accession>A0A538TPA5</accession>
<dbReference type="Gene3D" id="2.60.40.4070">
    <property type="match status" value="1"/>
</dbReference>
<feature type="chain" id="PRO_5021913840" description="FlgD/Vpr Ig-like domain-containing protein" evidence="2">
    <location>
        <begin position="26"/>
        <end position="610"/>
    </location>
</feature>
<protein>
    <recommendedName>
        <fullName evidence="3">FlgD/Vpr Ig-like domain-containing protein</fullName>
    </recommendedName>
</protein>
<dbReference type="PANTHER" id="PTHR36842">
    <property type="entry name" value="PROTEIN TOLB HOMOLOG"/>
    <property type="match status" value="1"/>
</dbReference>
<evidence type="ECO:0000259" key="3">
    <source>
        <dbReference type="Pfam" id="PF13860"/>
    </source>
</evidence>
<dbReference type="SUPFAM" id="SSF82171">
    <property type="entry name" value="DPP6 N-terminal domain-like"/>
    <property type="match status" value="1"/>
</dbReference>
<evidence type="ECO:0000313" key="5">
    <source>
        <dbReference type="Proteomes" id="UP000317691"/>
    </source>
</evidence>
<comment type="caution">
    <text evidence="4">The sequence shown here is derived from an EMBL/GenBank/DDBJ whole genome shotgun (WGS) entry which is preliminary data.</text>
</comment>
<sequence>MRSALAFATLGIIAATALSPCDAHAGFRAAFDPLTVDSKIWNRYESPALRPLPEAGGIERYFAFTTRSQVVGREACRQIWLHRNVFRAGSTLGDVALARQPLLIDPTAHISYLDPAWSPDGRFLAYVQTDAIGSSMAIYVQEFTLSDDIYEAVTPIGNPILVVPDIPNATSRHPDWSPDGRSLTFDSTMSGMSYDIYTVTVFPSVGSPVRRTFDDTTTEQNPAWSPDGNRIAYQTEIFGPAVIAILDLTTPSPHRWTLAERVPTPIYHAGPSWSGDGLSIYYHAPKSEDVQQVSDIWKLDLFSQAKCDISIDLASDSEVDVSHYLHSSPDGIAFNYFLFASMAGSSSFLGPNIWRGEFIYNCFPPLSMGVKVKPNPLKIGGSGTTVVTTTLTFPPETIAAGYQCSSTDGPLEGVRMRATILASPTLTILPAPVSGGSILPLTDAGGIVPLFVDKVQGGSPQIDVSWSRAEVESVLTIKGLFGDNIPVRIDAYSNLVGRTFRGIAYIRVTPPATTAPAAAVMLQQNSPNPFNPSTMIRFVTRVDGNVAVRIFNVRGELVRAFAEQRLAPGSHAIGWDGRNDRGQDVSSGIYYAEASIPSGWRDRIRMTLLR</sequence>
<reference evidence="4 5" key="1">
    <citation type="journal article" date="2019" name="Nat. Microbiol.">
        <title>Mediterranean grassland soil C-N compound turnover is dependent on rainfall and depth, and is mediated by genomically divergent microorganisms.</title>
        <authorList>
            <person name="Diamond S."/>
            <person name="Andeer P.F."/>
            <person name="Li Z."/>
            <person name="Crits-Christoph A."/>
            <person name="Burstein D."/>
            <person name="Anantharaman K."/>
            <person name="Lane K.R."/>
            <person name="Thomas B.C."/>
            <person name="Pan C."/>
            <person name="Northen T.R."/>
            <person name="Banfield J.F."/>
        </authorList>
    </citation>
    <scope>NUCLEOTIDE SEQUENCE [LARGE SCALE GENOMIC DNA]</scope>
    <source>
        <strain evidence="4">WS_9</strain>
    </source>
</reference>
<evidence type="ECO:0000256" key="2">
    <source>
        <dbReference type="SAM" id="SignalP"/>
    </source>
</evidence>
<evidence type="ECO:0000256" key="1">
    <source>
        <dbReference type="ARBA" id="ARBA00009820"/>
    </source>
</evidence>
<dbReference type="Proteomes" id="UP000317691">
    <property type="component" value="Unassembled WGS sequence"/>
</dbReference>
<name>A0A538TPA5_UNCEI</name>
<keyword evidence="2" id="KW-0732">Signal</keyword>
<dbReference type="Gene3D" id="2.120.10.30">
    <property type="entry name" value="TolB, C-terminal domain"/>
    <property type="match status" value="1"/>
</dbReference>
<gene>
    <name evidence="4" type="ORF">E6K79_04950</name>
</gene>
<dbReference type="Pfam" id="PF13860">
    <property type="entry name" value="FlgD_ig"/>
    <property type="match status" value="1"/>
</dbReference>
<proteinExistence type="inferred from homology"/>
<comment type="similarity">
    <text evidence="1">Belongs to the TolB family.</text>
</comment>
<organism evidence="4 5">
    <name type="scientific">Eiseniibacteriota bacterium</name>
    <dbReference type="NCBI Taxonomy" id="2212470"/>
    <lineage>
        <taxon>Bacteria</taxon>
        <taxon>Candidatus Eiseniibacteriota</taxon>
    </lineage>
</organism>
<dbReference type="AlphaFoldDB" id="A0A538TPA5"/>
<dbReference type="Pfam" id="PF07676">
    <property type="entry name" value="PD40"/>
    <property type="match status" value="4"/>
</dbReference>
<dbReference type="InterPro" id="IPR011042">
    <property type="entry name" value="6-blade_b-propeller_TolB-like"/>
</dbReference>
<dbReference type="InterPro" id="IPR025965">
    <property type="entry name" value="FlgD/Vpr_Ig-like"/>
</dbReference>